<evidence type="ECO:0000259" key="2">
    <source>
        <dbReference type="Pfam" id="PF19289"/>
    </source>
</evidence>
<sequence>MIVDDVEKLVKILKSFDVEWEIYWESASSLSLKFRKIRRAEIERSTYRVSSGIGLRILVGGKIGFSYLSGSDFSKDELELLVKRALKIAKISGTEYPAFPVPGKYPSIRGLYDKRIVDLSIEDLSYYGTELVNIEVFGEASIGTSTGIRGIMNSNGVEGSENRSLLTLGLYAYEKGKGSGSYGKSFRVLPDMEKVVEEIKETAMFEFKLSREAKKIEKYEGEIIIEPKALISFLSIFVPNVSAKSVYMKRSRFERLGVEVSSESFSIIDDPTIDEGLGSYSFDGEGNPGMRKFIIKDGVLTSFLSDQKYGSLLGIGSTGNAIRSYSSQPIIDSSNLLIPSGNETLDEGIFIRSVYGEHTANPITGDFSLNIELGYIVNNRGVKPFKGNMIVGNIFEMLKNVTSIDKNVEILDDFIAPKITTWGRIV</sequence>
<dbReference type="GeneID" id="1444137"/>
<gene>
    <name evidence="3" type="ORF">HA331_05315</name>
</gene>
<name>A0A832WHH0_PYRHR</name>
<reference evidence="3" key="1">
    <citation type="journal article" date="2020" name="bioRxiv">
        <title>A rank-normalized archaeal taxonomy based on genome phylogeny resolves widespread incomplete and uneven classifications.</title>
        <authorList>
            <person name="Rinke C."/>
            <person name="Chuvochina M."/>
            <person name="Mussig A.J."/>
            <person name="Chaumeil P.-A."/>
            <person name="Waite D.W."/>
            <person name="Whitman W.B."/>
            <person name="Parks D.H."/>
            <person name="Hugenholtz P."/>
        </authorList>
    </citation>
    <scope>NUCLEOTIDE SEQUENCE</scope>
    <source>
        <strain evidence="3">UBA8834</strain>
    </source>
</reference>
<dbReference type="PANTHER" id="PTHR43421:SF1">
    <property type="entry name" value="METALLOPROTEASE PMBA"/>
    <property type="match status" value="1"/>
</dbReference>
<organism evidence="3 4">
    <name type="scientific">Pyrococcus horikoshii</name>
    <dbReference type="NCBI Taxonomy" id="53953"/>
    <lineage>
        <taxon>Archaea</taxon>
        <taxon>Methanobacteriati</taxon>
        <taxon>Methanobacteriota</taxon>
        <taxon>Thermococci</taxon>
        <taxon>Thermococcales</taxon>
        <taxon>Thermococcaceae</taxon>
        <taxon>Pyrococcus</taxon>
    </lineage>
</organism>
<evidence type="ECO:0000259" key="1">
    <source>
        <dbReference type="Pfam" id="PF01523"/>
    </source>
</evidence>
<dbReference type="AlphaFoldDB" id="A0A832WHH0"/>
<dbReference type="PANTHER" id="PTHR43421">
    <property type="entry name" value="METALLOPROTEASE PMBA"/>
    <property type="match status" value="1"/>
</dbReference>
<accession>A0A832WHH0</accession>
<comment type="caution">
    <text evidence="3">The sequence shown here is derived from an EMBL/GenBank/DDBJ whole genome shotgun (WGS) entry which is preliminary data.</text>
</comment>
<dbReference type="EMBL" id="DUJN01000004">
    <property type="protein sequence ID" value="HII61160.1"/>
    <property type="molecule type" value="Genomic_DNA"/>
</dbReference>
<feature type="domain" description="Metalloprotease TldD/E C-terminal" evidence="2">
    <location>
        <begin position="222"/>
        <end position="419"/>
    </location>
</feature>
<dbReference type="GO" id="GO:0006508">
    <property type="term" value="P:proteolysis"/>
    <property type="evidence" value="ECO:0007669"/>
    <property type="project" value="InterPro"/>
</dbReference>
<dbReference type="OMA" id="PTGSAMH"/>
<dbReference type="Proteomes" id="UP000617544">
    <property type="component" value="Unassembled WGS sequence"/>
</dbReference>
<dbReference type="Pfam" id="PF19289">
    <property type="entry name" value="PmbA_TldD_3rd"/>
    <property type="match status" value="1"/>
</dbReference>
<dbReference type="InterPro" id="IPR036059">
    <property type="entry name" value="TldD/PmbA_sf"/>
</dbReference>
<feature type="domain" description="Metalloprotease TldD/E N-terminal" evidence="1">
    <location>
        <begin position="20"/>
        <end position="89"/>
    </location>
</feature>
<dbReference type="SUPFAM" id="SSF111283">
    <property type="entry name" value="Putative modulator of DNA gyrase, PmbA/TldD"/>
    <property type="match status" value="1"/>
</dbReference>
<dbReference type="InterPro" id="IPR002510">
    <property type="entry name" value="Metalloprtase-TldD/E_N"/>
</dbReference>
<dbReference type="GO" id="GO:0005829">
    <property type="term" value="C:cytosol"/>
    <property type="evidence" value="ECO:0007669"/>
    <property type="project" value="TreeGrafter"/>
</dbReference>
<dbReference type="InterPro" id="IPR047657">
    <property type="entry name" value="PmbA"/>
</dbReference>
<dbReference type="InterPro" id="IPR045569">
    <property type="entry name" value="Metalloprtase-TldD/E_C"/>
</dbReference>
<dbReference type="InterPro" id="IPR035068">
    <property type="entry name" value="TldD/PmbA_N"/>
</dbReference>
<evidence type="ECO:0000313" key="3">
    <source>
        <dbReference type="EMBL" id="HII61160.1"/>
    </source>
</evidence>
<dbReference type="Gene3D" id="3.30.2290.10">
    <property type="entry name" value="PmbA/TldD superfamily"/>
    <property type="match status" value="1"/>
</dbReference>
<proteinExistence type="predicted"/>
<protein>
    <submittedName>
        <fullName evidence="3">TldD/PmbA family protein</fullName>
    </submittedName>
</protein>
<dbReference type="GO" id="GO:0008237">
    <property type="term" value="F:metallopeptidase activity"/>
    <property type="evidence" value="ECO:0007669"/>
    <property type="project" value="InterPro"/>
</dbReference>
<dbReference type="RefSeq" id="WP_010884350.1">
    <property type="nucleotide sequence ID" value="NZ_DUJN01000004.1"/>
</dbReference>
<dbReference type="Pfam" id="PF01523">
    <property type="entry name" value="PmbA_TldD_1st"/>
    <property type="match status" value="1"/>
</dbReference>
<evidence type="ECO:0000313" key="4">
    <source>
        <dbReference type="Proteomes" id="UP000617544"/>
    </source>
</evidence>